<evidence type="ECO:0000256" key="1">
    <source>
        <dbReference type="SAM" id="MobiDB-lite"/>
    </source>
</evidence>
<dbReference type="RefSeq" id="WP_341412600.1">
    <property type="nucleotide sequence ID" value="NZ_JBBUTH010000010.1"/>
</dbReference>
<sequence>MAKTSVRPAARPSRRATATATTTAPTPGAPRQLTCFVVTGFGNKTDHATGRVLNLDKTFEQLVQPACDAVEVNCFRAIDANLTGSIDSIMYRWIYHADIVIADLSTLNANVFYELGVRHAQRPNTTVIIAESVLVQRIPFDLSTFVVHKYEHGGEAIAEAEQQRFVAHLSTVLRKLIDIEGRRMRAAEPLAAETDSPVFKSLSGMTPPSYVAQSYIEPPPWVPPAQRQRQGTPPGESLASLIDSAEAAKKRKDFAEAIRVFGLAIERQTGGQPGRKPDVFLAQRLALVTYKHGERPAADGRLDVQVAMAALIEAEQILQRYCEPRISNDPETLGLSGAIQKRLFDLSQDRSYLDQAIRFYERGFYVKRDYYNGINVAFMYTLRANLMEDRFQAIVNYGHANMIRQQVAEICEALIADEAAFARRGDQEWVYLSLAEAYRGLGRHADEARLQPWIQQVASDFAKGAYQDQLRKLDPAMQAFQQRVRPDELGLPPRPSAAPASPPASASAPAPTATGATVVRPAGSALPVTIDAGVEPGRSVASIEITCRITYQ</sequence>
<dbReference type="Proteomes" id="UP001365405">
    <property type="component" value="Unassembled WGS sequence"/>
</dbReference>
<dbReference type="Pfam" id="PF20308">
    <property type="entry name" value="TPR-S"/>
    <property type="match status" value="1"/>
</dbReference>
<accession>A0ABU9CM27</accession>
<proteinExistence type="predicted"/>
<reference evidence="2 3" key="1">
    <citation type="submission" date="2024-04" db="EMBL/GenBank/DDBJ databases">
        <title>Novel species of the genus Ideonella isolated from streams.</title>
        <authorList>
            <person name="Lu H."/>
        </authorList>
    </citation>
    <scope>NUCLEOTIDE SEQUENCE [LARGE SCALE GENOMIC DNA]</scope>
    <source>
        <strain evidence="2 3">DXS22W</strain>
    </source>
</reference>
<feature type="compositionally biased region" description="Pro residues" evidence="1">
    <location>
        <begin position="492"/>
        <end position="502"/>
    </location>
</feature>
<feature type="region of interest" description="Disordered" evidence="1">
    <location>
        <begin position="1"/>
        <end position="27"/>
    </location>
</feature>
<dbReference type="EMBL" id="JBBUTH010000010">
    <property type="protein sequence ID" value="MEK8052868.1"/>
    <property type="molecule type" value="Genomic_DNA"/>
</dbReference>
<feature type="compositionally biased region" description="Low complexity" evidence="1">
    <location>
        <begin position="7"/>
        <end position="27"/>
    </location>
</feature>
<organism evidence="2 3">
    <name type="scientific">Pseudaquabacterium inlustre</name>
    <dbReference type="NCBI Taxonomy" id="2984192"/>
    <lineage>
        <taxon>Bacteria</taxon>
        <taxon>Pseudomonadati</taxon>
        <taxon>Pseudomonadota</taxon>
        <taxon>Betaproteobacteria</taxon>
        <taxon>Burkholderiales</taxon>
        <taxon>Sphaerotilaceae</taxon>
        <taxon>Pseudaquabacterium</taxon>
    </lineage>
</organism>
<feature type="compositionally biased region" description="Low complexity" evidence="1">
    <location>
        <begin position="503"/>
        <end position="515"/>
    </location>
</feature>
<feature type="region of interest" description="Disordered" evidence="1">
    <location>
        <begin position="486"/>
        <end position="515"/>
    </location>
</feature>
<dbReference type="InterPro" id="IPR046880">
    <property type="entry name" value="TPR-S"/>
</dbReference>
<keyword evidence="3" id="KW-1185">Reference proteome</keyword>
<evidence type="ECO:0000313" key="3">
    <source>
        <dbReference type="Proteomes" id="UP001365405"/>
    </source>
</evidence>
<evidence type="ECO:0000313" key="2">
    <source>
        <dbReference type="EMBL" id="MEK8052868.1"/>
    </source>
</evidence>
<comment type="caution">
    <text evidence="2">The sequence shown here is derived from an EMBL/GenBank/DDBJ whole genome shotgun (WGS) entry which is preliminary data.</text>
</comment>
<name>A0ABU9CM27_9BURK</name>
<gene>
    <name evidence="2" type="ORF">AACH10_21635</name>
</gene>
<protein>
    <submittedName>
        <fullName evidence="2">TRAFs-binding domain-containing protein</fullName>
    </submittedName>
</protein>